<dbReference type="Pfam" id="PF25954">
    <property type="entry name" value="Beta-barrel_RND_2"/>
    <property type="match status" value="1"/>
</dbReference>
<dbReference type="GO" id="GO:1990281">
    <property type="term" value="C:efflux pump complex"/>
    <property type="evidence" value="ECO:0007669"/>
    <property type="project" value="TreeGrafter"/>
</dbReference>
<evidence type="ECO:0000259" key="5">
    <source>
        <dbReference type="Pfam" id="PF25876"/>
    </source>
</evidence>
<dbReference type="Proteomes" id="UP000316688">
    <property type="component" value="Unassembled WGS sequence"/>
</dbReference>
<evidence type="ECO:0000259" key="8">
    <source>
        <dbReference type="Pfam" id="PF25967"/>
    </source>
</evidence>
<dbReference type="InterPro" id="IPR058625">
    <property type="entry name" value="MdtA-like_BSH"/>
</dbReference>
<evidence type="ECO:0000256" key="4">
    <source>
        <dbReference type="SAM" id="Coils"/>
    </source>
</evidence>
<dbReference type="GO" id="GO:0015562">
    <property type="term" value="F:efflux transmembrane transporter activity"/>
    <property type="evidence" value="ECO:0007669"/>
    <property type="project" value="TreeGrafter"/>
</dbReference>
<dbReference type="SUPFAM" id="SSF111369">
    <property type="entry name" value="HlyD-like secretion proteins"/>
    <property type="match status" value="1"/>
</dbReference>
<dbReference type="InterPro" id="IPR006143">
    <property type="entry name" value="RND_pump_MFP"/>
</dbReference>
<feature type="domain" description="CusB-like beta-barrel" evidence="7">
    <location>
        <begin position="202"/>
        <end position="271"/>
    </location>
</feature>
<accession>A0A557RM22</accession>
<comment type="subcellular location">
    <subcellularLocation>
        <location evidence="1">Cell envelope</location>
    </subcellularLocation>
</comment>
<dbReference type="RefSeq" id="WP_144346804.1">
    <property type="nucleotide sequence ID" value="NZ_VMKP01000001.1"/>
</dbReference>
<dbReference type="NCBIfam" id="TIGR01730">
    <property type="entry name" value="RND_mfp"/>
    <property type="match status" value="1"/>
</dbReference>
<dbReference type="Pfam" id="PF25917">
    <property type="entry name" value="BSH_RND"/>
    <property type="match status" value="1"/>
</dbReference>
<evidence type="ECO:0000313" key="10">
    <source>
        <dbReference type="Proteomes" id="UP000316688"/>
    </source>
</evidence>
<dbReference type="InterPro" id="IPR058627">
    <property type="entry name" value="MdtA-like_C"/>
</dbReference>
<dbReference type="Gene3D" id="2.40.50.100">
    <property type="match status" value="1"/>
</dbReference>
<sequence length="365" mass="39422">MKVFIRLLIALLLLGGIFGGIFGYKYFVQMQGGGPGGPRPANITATTVASEQWQGERSSVGSLTAVDRVAVSTEVAGTIESLNFDSGERVDTNDVLVALDTDVDEAELQGLQAEAELARIAFNRAEDLLPQQAISQSEFDEARARLDSATAAVDTQQARLAQKTIRAPFPGILGLRTVSVGQYLAPGSDIVEIQRLDPIYADFTLPERFLTDLEQGQSIEVNTSAFEDTFNGTITAIDSAIRENTRAVSVRATLDNPDGRLRPGMFAEVTVLEPMERTLLTIPRTAVSFNTYGDFVLRINQNDNGLVAERVQIETGEVRDGRVEVTNGLDKGDRVVAAGLVKVRPGQPVTIDDTIALNPDEVTGR</sequence>
<reference evidence="9 10" key="1">
    <citation type="submission" date="2019-07" db="EMBL/GenBank/DDBJ databases">
        <title>Reclasification of Spiribacter aquaticus.</title>
        <authorList>
            <person name="Leon M.J."/>
            <person name="Sanchez-Porro C."/>
            <person name="Ventosa A."/>
        </authorList>
    </citation>
    <scope>NUCLEOTIDE SEQUENCE [LARGE SCALE GENOMIC DNA]</scope>
    <source>
        <strain evidence="9 10">SP30</strain>
    </source>
</reference>
<dbReference type="Gene3D" id="1.10.287.470">
    <property type="entry name" value="Helix hairpin bin"/>
    <property type="match status" value="1"/>
</dbReference>
<feature type="coiled-coil region" evidence="4">
    <location>
        <begin position="108"/>
        <end position="159"/>
    </location>
</feature>
<dbReference type="FunFam" id="2.40.30.170:FF:000010">
    <property type="entry name" value="Efflux RND transporter periplasmic adaptor subunit"/>
    <property type="match status" value="1"/>
</dbReference>
<evidence type="ECO:0000259" key="6">
    <source>
        <dbReference type="Pfam" id="PF25917"/>
    </source>
</evidence>
<dbReference type="PANTHER" id="PTHR30469:SF11">
    <property type="entry name" value="BLL4320 PROTEIN"/>
    <property type="match status" value="1"/>
</dbReference>
<evidence type="ECO:0000256" key="1">
    <source>
        <dbReference type="ARBA" id="ARBA00004196"/>
    </source>
</evidence>
<dbReference type="Gene3D" id="2.40.420.20">
    <property type="match status" value="1"/>
</dbReference>
<dbReference type="AlphaFoldDB" id="A0A557RM22"/>
<dbReference type="Gene3D" id="2.40.30.170">
    <property type="match status" value="1"/>
</dbReference>
<organism evidence="9 10">
    <name type="scientific">Spiribacter aquaticus</name>
    <dbReference type="NCBI Taxonomy" id="1935996"/>
    <lineage>
        <taxon>Bacteria</taxon>
        <taxon>Pseudomonadati</taxon>
        <taxon>Pseudomonadota</taxon>
        <taxon>Gammaproteobacteria</taxon>
        <taxon>Chromatiales</taxon>
        <taxon>Ectothiorhodospiraceae</taxon>
        <taxon>Spiribacter</taxon>
    </lineage>
</organism>
<evidence type="ECO:0000313" key="9">
    <source>
        <dbReference type="EMBL" id="TVO66221.1"/>
    </source>
</evidence>
<keyword evidence="4" id="KW-0175">Coiled coil</keyword>
<feature type="domain" description="Multidrug resistance protein MdtA-like C-terminal permuted SH3" evidence="8">
    <location>
        <begin position="280"/>
        <end position="340"/>
    </location>
</feature>
<dbReference type="PANTHER" id="PTHR30469">
    <property type="entry name" value="MULTIDRUG RESISTANCE PROTEIN MDTA"/>
    <property type="match status" value="1"/>
</dbReference>
<evidence type="ECO:0000256" key="3">
    <source>
        <dbReference type="ARBA" id="ARBA00022448"/>
    </source>
</evidence>
<dbReference type="InterPro" id="IPR058792">
    <property type="entry name" value="Beta-barrel_RND_2"/>
</dbReference>
<proteinExistence type="inferred from homology"/>
<evidence type="ECO:0000256" key="2">
    <source>
        <dbReference type="ARBA" id="ARBA00009477"/>
    </source>
</evidence>
<dbReference type="Pfam" id="PF25967">
    <property type="entry name" value="RND-MFP_C"/>
    <property type="match status" value="1"/>
</dbReference>
<keyword evidence="10" id="KW-1185">Reference proteome</keyword>
<dbReference type="Pfam" id="PF25876">
    <property type="entry name" value="HH_MFP_RND"/>
    <property type="match status" value="1"/>
</dbReference>
<dbReference type="EMBL" id="VMKP01000001">
    <property type="protein sequence ID" value="TVO66221.1"/>
    <property type="molecule type" value="Genomic_DNA"/>
</dbReference>
<keyword evidence="3" id="KW-0813">Transport</keyword>
<feature type="domain" description="Multidrug resistance protein MdtA-like barrel-sandwich hybrid" evidence="6">
    <location>
        <begin position="69"/>
        <end position="187"/>
    </location>
</feature>
<feature type="domain" description="Multidrug resistance protein MdtA-like alpha-helical hairpin" evidence="5">
    <location>
        <begin position="105"/>
        <end position="163"/>
    </location>
</feature>
<protein>
    <submittedName>
        <fullName evidence="9">Efflux RND transporter periplasmic adaptor subunit</fullName>
    </submittedName>
</protein>
<comment type="caution">
    <text evidence="9">The sequence shown here is derived from an EMBL/GenBank/DDBJ whole genome shotgun (WGS) entry which is preliminary data.</text>
</comment>
<evidence type="ECO:0000259" key="7">
    <source>
        <dbReference type="Pfam" id="PF25954"/>
    </source>
</evidence>
<dbReference type="InterPro" id="IPR058624">
    <property type="entry name" value="MdtA-like_HH"/>
</dbReference>
<comment type="similarity">
    <text evidence="2">Belongs to the membrane fusion protein (MFP) (TC 8.A.1) family.</text>
</comment>
<gene>
    <name evidence="9" type="ORF">FPL11_00520</name>
</gene>
<name>A0A557RM22_9GAMM</name>